<name>A0AAP2DIH8_9BACT</name>
<protein>
    <submittedName>
        <fullName evidence="1">Uncharacterized protein</fullName>
    </submittedName>
</protein>
<dbReference type="Pfam" id="PF19666">
    <property type="entry name" value="DUF6169"/>
    <property type="match status" value="1"/>
</dbReference>
<dbReference type="InterPro" id="IPR046167">
    <property type="entry name" value="DUF6169"/>
</dbReference>
<dbReference type="EMBL" id="JAHESF010000002">
    <property type="protein sequence ID" value="MBT1695822.1"/>
    <property type="molecule type" value="Genomic_DNA"/>
</dbReference>
<evidence type="ECO:0000313" key="1">
    <source>
        <dbReference type="EMBL" id="MBT1695822.1"/>
    </source>
</evidence>
<keyword evidence="2" id="KW-1185">Reference proteome</keyword>
<evidence type="ECO:0000313" key="2">
    <source>
        <dbReference type="Proteomes" id="UP001319200"/>
    </source>
</evidence>
<reference evidence="1 2" key="1">
    <citation type="submission" date="2021-05" db="EMBL/GenBank/DDBJ databases">
        <title>A Polyphasic approach of four new species of the genus Ohtaekwangia: Ohtaekwangia histidinii sp. nov., Ohtaekwangia cretensis sp. nov., Ohtaekwangia indiensis sp. nov., Ohtaekwangia reichenbachii sp. nov. from diverse environment.</title>
        <authorList>
            <person name="Octaviana S."/>
        </authorList>
    </citation>
    <scope>NUCLEOTIDE SEQUENCE [LARGE SCALE GENOMIC DNA]</scope>
    <source>
        <strain evidence="1 2">PWU4</strain>
    </source>
</reference>
<accession>A0AAP2DIH8</accession>
<sequence>MLTPYQLVTSAKGYKFLTSHQIGYEVYFTDITPTFPGVTVKVFSFGFDCLTIPAHIDPSNLPGDTRIGETIAAVLDDFFTSNTDIIVYVPMDTDRKAGLRLRLFDLWWHKYKPLISCQQLERDRYTFTYPDDQFVATMIYRSEVRSEAQAVIYGLESFNEGK</sequence>
<dbReference type="Proteomes" id="UP001319200">
    <property type="component" value="Unassembled WGS sequence"/>
</dbReference>
<comment type="caution">
    <text evidence="1">The sequence shown here is derived from an EMBL/GenBank/DDBJ whole genome shotgun (WGS) entry which is preliminary data.</text>
</comment>
<proteinExistence type="predicted"/>
<dbReference type="AlphaFoldDB" id="A0AAP2DIH8"/>
<dbReference type="RefSeq" id="WP_254160531.1">
    <property type="nucleotide sequence ID" value="NZ_JAHESF010000002.1"/>
</dbReference>
<gene>
    <name evidence="1" type="ORF">KK083_02960</name>
</gene>
<organism evidence="1 2">
    <name type="scientific">Chryseosolibacter histidini</name>
    <dbReference type="NCBI Taxonomy" id="2782349"/>
    <lineage>
        <taxon>Bacteria</taxon>
        <taxon>Pseudomonadati</taxon>
        <taxon>Bacteroidota</taxon>
        <taxon>Cytophagia</taxon>
        <taxon>Cytophagales</taxon>
        <taxon>Chryseotaleaceae</taxon>
        <taxon>Chryseosolibacter</taxon>
    </lineage>
</organism>